<dbReference type="EMBL" id="ADZX01000445">
    <property type="protein sequence ID" value="EFK96579.1"/>
    <property type="molecule type" value="Genomic_DNA"/>
</dbReference>
<dbReference type="AlphaFoldDB" id="D9PIN5"/>
<comment type="caution">
    <text evidence="2">The sequence shown here is derived from an EMBL/GenBank/DDBJ whole genome shotgun (WGS) entry which is preliminary data.</text>
</comment>
<accession>D9PIN5</accession>
<comment type="similarity">
    <text evidence="1">Belongs to the peptidase S58 family.</text>
</comment>
<organism evidence="2">
    <name type="scientific">sediment metagenome</name>
    <dbReference type="NCBI Taxonomy" id="749907"/>
    <lineage>
        <taxon>unclassified sequences</taxon>
        <taxon>metagenomes</taxon>
        <taxon>ecological metagenomes</taxon>
    </lineage>
</organism>
<dbReference type="Pfam" id="PF03576">
    <property type="entry name" value="Peptidase_S58"/>
    <property type="match status" value="1"/>
</dbReference>
<feature type="non-terminal residue" evidence="2">
    <location>
        <position position="165"/>
    </location>
</feature>
<name>D9PIN5_9ZZZZ</name>
<reference evidence="2" key="2">
    <citation type="journal article" date="2011" name="Microb. Ecol.">
        <title>Taxonomic and Functional Metagenomic Profiling of the Microbial Community in the Anoxic Sediment of a Sub-saline Shallow Lake (Laguna de Carrizo, Central Spain).</title>
        <authorList>
            <person name="Ferrer M."/>
            <person name="Guazzaroni M.E."/>
            <person name="Richter M."/>
            <person name="Garcia-Salamanca A."/>
            <person name="Yarza P."/>
            <person name="Suarez-Suarez A."/>
            <person name="Solano J."/>
            <person name="Alcaide M."/>
            <person name="van Dillewijn P."/>
            <person name="Molina-Henares M.A."/>
            <person name="Lopez-Cortes N."/>
            <person name="Al-Ramahi Y."/>
            <person name="Guerrero C."/>
            <person name="Acosta A."/>
            <person name="de Eugenio L.I."/>
            <person name="Martinez V."/>
            <person name="Marques S."/>
            <person name="Rojo F."/>
            <person name="Santero E."/>
            <person name="Genilloud O."/>
            <person name="Perez-Perez J."/>
            <person name="Rossello-Mora R."/>
            <person name="Ramos J.L."/>
        </authorList>
    </citation>
    <scope>NUCLEOTIDE SEQUENCE</scope>
</reference>
<reference evidence="2" key="1">
    <citation type="submission" date="2010-07" db="EMBL/GenBank/DDBJ databases">
        <authorList>
            <consortium name="CONSOLIDER consortium CSD2007-00005"/>
            <person name="Guazzaroni M.-E."/>
            <person name="Richter M."/>
            <person name="Garcia-Salamanca A."/>
            <person name="Yarza P."/>
            <person name="Ferrer M."/>
        </authorList>
    </citation>
    <scope>NUCLEOTIDE SEQUENCE</scope>
</reference>
<dbReference type="InterPro" id="IPR005321">
    <property type="entry name" value="Peptidase_S58_DmpA"/>
</dbReference>
<dbReference type="PANTHER" id="PTHR36512:SF3">
    <property type="entry name" value="BLR5678 PROTEIN"/>
    <property type="match status" value="1"/>
</dbReference>
<dbReference type="PANTHER" id="PTHR36512">
    <property type="entry name" value="D-AMINOPEPTIDASE"/>
    <property type="match status" value="1"/>
</dbReference>
<gene>
    <name evidence="2" type="ORF">LDC_1393</name>
</gene>
<sequence length="165" mass="16765">MATIDVDHNDTLTAIKGLRVGHAQIPGVPTGCTVILTPEGVPAGVDIRGGAPGTYGTDTLHPLNLVERVNGVFFTGGSAFGLSVGDGLRQYLRAQGVGFDSGHGHIPIVCGAVIFDLGINGTDRYPDQTLALQACHNATSDPVAEGCVGAGTGATVGKLYGIERA</sequence>
<protein>
    <submittedName>
        <fullName evidence="2">Peptidase S58, DmpA</fullName>
    </submittedName>
</protein>
<dbReference type="InterPro" id="IPR016117">
    <property type="entry name" value="ArgJ-like_dom_sf"/>
</dbReference>
<dbReference type="GO" id="GO:0004177">
    <property type="term" value="F:aminopeptidase activity"/>
    <property type="evidence" value="ECO:0007669"/>
    <property type="project" value="TreeGrafter"/>
</dbReference>
<evidence type="ECO:0000313" key="2">
    <source>
        <dbReference type="EMBL" id="EFK96579.1"/>
    </source>
</evidence>
<dbReference type="SUPFAM" id="SSF56266">
    <property type="entry name" value="DmpA/ArgJ-like"/>
    <property type="match status" value="1"/>
</dbReference>
<proteinExistence type="inferred from homology"/>
<evidence type="ECO:0000256" key="1">
    <source>
        <dbReference type="ARBA" id="ARBA00007068"/>
    </source>
</evidence>
<dbReference type="Gene3D" id="3.60.70.12">
    <property type="entry name" value="L-amino peptidase D-ALA esterase/amidase"/>
    <property type="match status" value="1"/>
</dbReference>